<feature type="compositionally biased region" description="Pro residues" evidence="1">
    <location>
        <begin position="107"/>
        <end position="123"/>
    </location>
</feature>
<reference evidence="2 3" key="1">
    <citation type="submission" date="2017-03" db="EMBL/GenBank/DDBJ databases">
        <title>WGS assembly of Porphyra umbilicalis.</title>
        <authorList>
            <person name="Brawley S.H."/>
            <person name="Blouin N.A."/>
            <person name="Ficko-Blean E."/>
            <person name="Wheeler G.L."/>
            <person name="Lohr M."/>
            <person name="Goodson H.V."/>
            <person name="Jenkins J.W."/>
            <person name="Blaby-Haas C.E."/>
            <person name="Helliwell K.E."/>
            <person name="Chan C."/>
            <person name="Marriage T."/>
            <person name="Bhattacharya D."/>
            <person name="Klein A.S."/>
            <person name="Badis Y."/>
            <person name="Brodie J."/>
            <person name="Cao Y."/>
            <person name="Collen J."/>
            <person name="Dittami S.M."/>
            <person name="Gachon C.M."/>
            <person name="Green B.R."/>
            <person name="Karpowicz S."/>
            <person name="Kim J.W."/>
            <person name="Kudahl U."/>
            <person name="Lin S."/>
            <person name="Michel G."/>
            <person name="Mittag M."/>
            <person name="Olson B.J."/>
            <person name="Pangilinan J."/>
            <person name="Peng Y."/>
            <person name="Qiu H."/>
            <person name="Shu S."/>
            <person name="Singer J.T."/>
            <person name="Smith A.G."/>
            <person name="Sprecher B.N."/>
            <person name="Wagner V."/>
            <person name="Wang W."/>
            <person name="Wang Z.-Y."/>
            <person name="Yan J."/>
            <person name="Yarish C."/>
            <person name="Zoeuner-Riek S."/>
            <person name="Zhuang Y."/>
            <person name="Zou Y."/>
            <person name="Lindquist E.A."/>
            <person name="Grimwood J."/>
            <person name="Barry K."/>
            <person name="Rokhsar D.S."/>
            <person name="Schmutz J."/>
            <person name="Stiller J.W."/>
            <person name="Grossman A.R."/>
            <person name="Prochnik S.E."/>
        </authorList>
    </citation>
    <scope>NUCLEOTIDE SEQUENCE [LARGE SCALE GENOMIC DNA]</scope>
    <source>
        <strain evidence="2">4086291</strain>
    </source>
</reference>
<accession>A0A1X6PDD5</accession>
<evidence type="ECO:0000313" key="2">
    <source>
        <dbReference type="EMBL" id="OSX78888.1"/>
    </source>
</evidence>
<feature type="compositionally biased region" description="Basic and acidic residues" evidence="1">
    <location>
        <begin position="139"/>
        <end position="157"/>
    </location>
</feature>
<proteinExistence type="predicted"/>
<sequence length="180" mass="19216">MLAHRRGQARAVSPPRVLPPRRCPRRAAAAAPDPTAVAGGARAAPGDREVGDLDARAGRRRPKGPIRARGGRGRVDAQRAGAPPLGCHATMRGGGGWTRRQRRWRSQPPPPPPRPARFCPPPPPRHRWRDCHPRRAHAHTGEPRGGARWEPRGEHPAHQGGCAGGTLTATTDRGAGTAPP</sequence>
<feature type="compositionally biased region" description="Basic and acidic residues" evidence="1">
    <location>
        <begin position="45"/>
        <end position="57"/>
    </location>
</feature>
<evidence type="ECO:0000256" key="1">
    <source>
        <dbReference type="SAM" id="MobiDB-lite"/>
    </source>
</evidence>
<dbReference type="AlphaFoldDB" id="A0A1X6PDD5"/>
<feature type="region of interest" description="Disordered" evidence="1">
    <location>
        <begin position="1"/>
        <end position="180"/>
    </location>
</feature>
<dbReference type="Proteomes" id="UP000218209">
    <property type="component" value="Unassembled WGS sequence"/>
</dbReference>
<feature type="compositionally biased region" description="Low complexity" evidence="1">
    <location>
        <begin position="26"/>
        <end position="38"/>
    </location>
</feature>
<gene>
    <name evidence="2" type="ORF">BU14_0095s0004</name>
</gene>
<organism evidence="2 3">
    <name type="scientific">Porphyra umbilicalis</name>
    <name type="common">Purple laver</name>
    <name type="synonym">Red alga</name>
    <dbReference type="NCBI Taxonomy" id="2786"/>
    <lineage>
        <taxon>Eukaryota</taxon>
        <taxon>Rhodophyta</taxon>
        <taxon>Bangiophyceae</taxon>
        <taxon>Bangiales</taxon>
        <taxon>Bangiaceae</taxon>
        <taxon>Porphyra</taxon>
    </lineage>
</organism>
<protein>
    <submittedName>
        <fullName evidence="2">Uncharacterized protein</fullName>
    </submittedName>
</protein>
<dbReference type="EMBL" id="KV918802">
    <property type="protein sequence ID" value="OSX78888.1"/>
    <property type="molecule type" value="Genomic_DNA"/>
</dbReference>
<feature type="compositionally biased region" description="Basic residues" evidence="1">
    <location>
        <begin position="58"/>
        <end position="72"/>
    </location>
</feature>
<evidence type="ECO:0000313" key="3">
    <source>
        <dbReference type="Proteomes" id="UP000218209"/>
    </source>
</evidence>
<feature type="compositionally biased region" description="Basic residues" evidence="1">
    <location>
        <begin position="124"/>
        <end position="138"/>
    </location>
</feature>
<name>A0A1X6PDD5_PORUM</name>
<keyword evidence="3" id="KW-1185">Reference proteome</keyword>